<reference evidence="1 2" key="1">
    <citation type="journal article" date="2020" name="G3 (Bethesda)">
        <title>Improved Reference Genome for Cyclotella cryptica CCMP332, a Model for Cell Wall Morphogenesis, Salinity Adaptation, and Lipid Production in Diatoms (Bacillariophyta).</title>
        <authorList>
            <person name="Roberts W.R."/>
            <person name="Downey K.M."/>
            <person name="Ruck E.C."/>
            <person name="Traller J.C."/>
            <person name="Alverson A.J."/>
        </authorList>
    </citation>
    <scope>NUCLEOTIDE SEQUENCE [LARGE SCALE GENOMIC DNA]</scope>
    <source>
        <strain evidence="1 2">CCMP332</strain>
    </source>
</reference>
<proteinExistence type="predicted"/>
<organism evidence="1 2">
    <name type="scientific">Cyclotella cryptica</name>
    <dbReference type="NCBI Taxonomy" id="29204"/>
    <lineage>
        <taxon>Eukaryota</taxon>
        <taxon>Sar</taxon>
        <taxon>Stramenopiles</taxon>
        <taxon>Ochrophyta</taxon>
        <taxon>Bacillariophyta</taxon>
        <taxon>Coscinodiscophyceae</taxon>
        <taxon>Thalassiosirophycidae</taxon>
        <taxon>Stephanodiscales</taxon>
        <taxon>Stephanodiscaceae</taxon>
        <taxon>Cyclotella</taxon>
    </lineage>
</organism>
<gene>
    <name evidence="1" type="ORF">HJC23_000472</name>
</gene>
<protein>
    <submittedName>
        <fullName evidence="1">Uncharacterized protein</fullName>
    </submittedName>
</protein>
<dbReference type="EMBL" id="JABMIG020000057">
    <property type="protein sequence ID" value="KAL3797134.1"/>
    <property type="molecule type" value="Genomic_DNA"/>
</dbReference>
<accession>A0ABD3QAT5</accession>
<sequence>MVDVDDVDDDGSGRLMNRGDCRWSSRGDALARSSGAANVHDVVSKMEVQRRGQVDVRARRFVLVVVMMFAGKMHTICWIDRLCVLMCDFLQSTHPRSRSIPSTKHIHSSRDRNLSTMYKDIRRFVSILASIVSPSITAAHRQHHTLPLVDFQRLLRTDLDNELAKILHDAPTRKETHLPDNVSIHSKQHSNIRKRSIHWNENIKNSFTSSSYSNNVSGSSSYAIDRVWSNLVKHAWHTAETVHRSALGSFTKTSNSEEDTIPCPFLVCTMEIPGHDRHTTSTTSNDYQKIIASFNKGYEESLLVKSAHNETCAILTLTAVDARHSVESYKGDHNIVLIPLVDVMKIHSGTIDEVSSLGWSVPYVNNSMKELSNTRGRSMNATEMLHQWERLIIVDFVPGLGGMREEAELLKVVNTMMGDIQDMGEVGWLGRLDDAERRAYQIDESLTLVPALSEMFSLTASLGGDDDSDGNDPNSRIMFWKEALQNGIESEHSCSEMFSTLFVKPRAGYYSFDVILNPADGPPPNDYESSASNPACVTSLIAGLSLHRSNKVVILFPAAYVLSVKSNFPIYHGYYIAQKIDSYKL</sequence>
<name>A0ABD3QAT5_9STRA</name>
<evidence type="ECO:0000313" key="1">
    <source>
        <dbReference type="EMBL" id="KAL3797134.1"/>
    </source>
</evidence>
<dbReference type="Proteomes" id="UP001516023">
    <property type="component" value="Unassembled WGS sequence"/>
</dbReference>
<keyword evidence="2" id="KW-1185">Reference proteome</keyword>
<comment type="caution">
    <text evidence="1">The sequence shown here is derived from an EMBL/GenBank/DDBJ whole genome shotgun (WGS) entry which is preliminary data.</text>
</comment>
<evidence type="ECO:0000313" key="2">
    <source>
        <dbReference type="Proteomes" id="UP001516023"/>
    </source>
</evidence>
<dbReference type="AlphaFoldDB" id="A0ABD3QAT5"/>